<dbReference type="OrthoDB" id="2664992at2"/>
<dbReference type="RefSeq" id="WP_110839631.1">
    <property type="nucleotide sequence ID" value="NZ_QJVJ01000003.1"/>
</dbReference>
<organism evidence="2 3">
    <name type="scientific">Paenibacillus flagellatus</name>
    <dbReference type="NCBI Taxonomy" id="2211139"/>
    <lineage>
        <taxon>Bacteria</taxon>
        <taxon>Bacillati</taxon>
        <taxon>Bacillota</taxon>
        <taxon>Bacilli</taxon>
        <taxon>Bacillales</taxon>
        <taxon>Paenibacillaceae</taxon>
        <taxon>Paenibacillus</taxon>
    </lineage>
</organism>
<feature type="transmembrane region" description="Helical" evidence="1">
    <location>
        <begin position="50"/>
        <end position="71"/>
    </location>
</feature>
<evidence type="ECO:0000256" key="1">
    <source>
        <dbReference type="SAM" id="Phobius"/>
    </source>
</evidence>
<keyword evidence="1" id="KW-0812">Transmembrane</keyword>
<comment type="caution">
    <text evidence="2">The sequence shown here is derived from an EMBL/GenBank/DDBJ whole genome shotgun (WGS) entry which is preliminary data.</text>
</comment>
<accession>A0A2V5K8L5</accession>
<keyword evidence="1" id="KW-0472">Membrane</keyword>
<dbReference type="Proteomes" id="UP000247476">
    <property type="component" value="Unassembled WGS sequence"/>
</dbReference>
<keyword evidence="3" id="KW-1185">Reference proteome</keyword>
<sequence length="72" mass="7945">MHIHETEPQRAIAEEKPYVPPDLEEIARIEGAGPMKQADWGSMPAWVRRFGIGVFVATAGMAAIGLISSWLR</sequence>
<proteinExistence type="predicted"/>
<dbReference type="AlphaFoldDB" id="A0A2V5K8L5"/>
<evidence type="ECO:0000313" key="2">
    <source>
        <dbReference type="EMBL" id="PYI55831.1"/>
    </source>
</evidence>
<reference evidence="2 3" key="1">
    <citation type="submission" date="2018-05" db="EMBL/GenBank/DDBJ databases">
        <title>Paenibacillus flagellatus sp. nov., isolated from selenium mineral soil.</title>
        <authorList>
            <person name="Dai X."/>
        </authorList>
    </citation>
    <scope>NUCLEOTIDE SEQUENCE [LARGE SCALE GENOMIC DNA]</scope>
    <source>
        <strain evidence="2 3">DXL2</strain>
    </source>
</reference>
<evidence type="ECO:0000313" key="3">
    <source>
        <dbReference type="Proteomes" id="UP000247476"/>
    </source>
</evidence>
<name>A0A2V5K8L5_9BACL</name>
<gene>
    <name evidence="2" type="ORF">DLM86_08935</name>
</gene>
<dbReference type="EMBL" id="QJVJ01000003">
    <property type="protein sequence ID" value="PYI55831.1"/>
    <property type="molecule type" value="Genomic_DNA"/>
</dbReference>
<protein>
    <submittedName>
        <fullName evidence="2">Uncharacterized protein</fullName>
    </submittedName>
</protein>
<keyword evidence="1" id="KW-1133">Transmembrane helix</keyword>